<feature type="signal peptide" evidence="9">
    <location>
        <begin position="1"/>
        <end position="24"/>
    </location>
</feature>
<dbReference type="InterPro" id="IPR011118">
    <property type="entry name" value="Tannase/feruloyl_esterase"/>
</dbReference>
<dbReference type="Pfam" id="PF07519">
    <property type="entry name" value="Tannase"/>
    <property type="match status" value="1"/>
</dbReference>
<proteinExistence type="inferred from homology"/>
<comment type="caution">
    <text evidence="10">The sequence shown here is derived from an EMBL/GenBank/DDBJ whole genome shotgun (WGS) entry which is preliminary data.</text>
</comment>
<keyword evidence="5 10" id="KW-0378">Hydrolase</keyword>
<dbReference type="GO" id="GO:0016787">
    <property type="term" value="F:hydrolase activity"/>
    <property type="evidence" value="ECO:0007669"/>
    <property type="project" value="UniProtKB-KW"/>
</dbReference>
<evidence type="ECO:0000256" key="1">
    <source>
        <dbReference type="ARBA" id="ARBA00006249"/>
    </source>
</evidence>
<dbReference type="Proteomes" id="UP000672657">
    <property type="component" value="Unassembled WGS sequence"/>
</dbReference>
<dbReference type="Gene3D" id="3.40.50.1820">
    <property type="entry name" value="alpha/beta hydrolase"/>
    <property type="match status" value="1"/>
</dbReference>
<feature type="compositionally biased region" description="Low complexity" evidence="8">
    <location>
        <begin position="32"/>
        <end position="50"/>
    </location>
</feature>
<accession>A0ABM8TRW1</accession>
<keyword evidence="3" id="KW-0479">Metal-binding</keyword>
<evidence type="ECO:0000313" key="11">
    <source>
        <dbReference type="Proteomes" id="UP000672657"/>
    </source>
</evidence>
<dbReference type="EMBL" id="CAJPVI010000053">
    <property type="protein sequence ID" value="CAG2159013.1"/>
    <property type="molecule type" value="Genomic_DNA"/>
</dbReference>
<keyword evidence="4 9" id="KW-0732">Signal</keyword>
<dbReference type="RefSeq" id="WP_211957209.1">
    <property type="nucleotide sequence ID" value="NZ_CAJPVI010000053.1"/>
</dbReference>
<dbReference type="InterPro" id="IPR029058">
    <property type="entry name" value="AB_hydrolase_fold"/>
</dbReference>
<keyword evidence="2" id="KW-0719">Serine esterase</keyword>
<feature type="region of interest" description="Disordered" evidence="8">
    <location>
        <begin position="31"/>
        <end position="50"/>
    </location>
</feature>
<evidence type="ECO:0000256" key="7">
    <source>
        <dbReference type="ARBA" id="ARBA00023157"/>
    </source>
</evidence>
<comment type="similarity">
    <text evidence="1">Belongs to the tannase family.</text>
</comment>
<evidence type="ECO:0000256" key="4">
    <source>
        <dbReference type="ARBA" id="ARBA00022729"/>
    </source>
</evidence>
<keyword evidence="11" id="KW-1185">Reference proteome</keyword>
<sequence length="587" mass="60171">MQQILAGGALAAAAMALVSLTGCGSGDDTGNTTAGASTPASSTALPSVSPATGTTMGATCESLAGRLAFQNTSVTAVSTVAAGAVKIGGRDVAEHCLITGNMNTRVSQVDGNTYAIGFEIRMPKSWNGRFFYQANGGLDGSVATAFGTFGGGPVTGALAMGFAVISSDAGHSGSQNPLFGFDPQARIDYGYNAAATLTPMAKALIGQAYGKGPDRSYFGGCSNGGRHAMVAAARLASQYDGILAGDPGFHLPKAAVAQVYGAQQLATVSSLGTDGLPDISTALTPTEASLIATRVLAKCDALDGATDGMVHDLKACQAQFSLANDVRSCSGARDGTCLTDAQKTALGNIFTGARNSAGQSLYASFPFDAGISGANWAQWKQTMSVTRDPAALAFVFTVPPAPASTNSALKAYAFNFSMDVDAPKIFATNGIYAESPWSFMTPPDETNLSVLKSRGAKLIVYHGTSDPVFSSNDTTDWYERLTAANGGDASNFARFFPIAGMNHCSGGPTADQFDMITPLVAWVEQGKVPDSVVATARGAGNAVPNAEVSTAWNTGSTDRTRPLCAYPKTARYAGSGDINDAANFRCL</sequence>
<evidence type="ECO:0000256" key="9">
    <source>
        <dbReference type="SAM" id="SignalP"/>
    </source>
</evidence>
<protein>
    <submittedName>
        <fullName evidence="10">Mono(2-hydroxyethyl) terephthalate hydrolase</fullName>
        <ecNumber evidence="10">3.1.1.102</ecNumber>
    </submittedName>
</protein>
<name>A0ABM8TRW1_9BURK</name>
<keyword evidence="7" id="KW-1015">Disulfide bond</keyword>
<organism evidence="10 11">
    <name type="scientific">Cupriavidus numazuensis</name>
    <dbReference type="NCBI Taxonomy" id="221992"/>
    <lineage>
        <taxon>Bacteria</taxon>
        <taxon>Pseudomonadati</taxon>
        <taxon>Pseudomonadota</taxon>
        <taxon>Betaproteobacteria</taxon>
        <taxon>Burkholderiales</taxon>
        <taxon>Burkholderiaceae</taxon>
        <taxon>Cupriavidus</taxon>
    </lineage>
</organism>
<gene>
    <name evidence="10" type="ORF">LMG26411_06373</name>
</gene>
<evidence type="ECO:0000256" key="8">
    <source>
        <dbReference type="SAM" id="MobiDB-lite"/>
    </source>
</evidence>
<evidence type="ECO:0000256" key="3">
    <source>
        <dbReference type="ARBA" id="ARBA00022723"/>
    </source>
</evidence>
<dbReference type="PANTHER" id="PTHR33938">
    <property type="entry name" value="FERULOYL ESTERASE B-RELATED"/>
    <property type="match status" value="1"/>
</dbReference>
<evidence type="ECO:0000313" key="10">
    <source>
        <dbReference type="EMBL" id="CAG2159013.1"/>
    </source>
</evidence>
<reference evidence="10 11" key="1">
    <citation type="submission" date="2021-03" db="EMBL/GenBank/DDBJ databases">
        <authorList>
            <person name="Peeters C."/>
        </authorList>
    </citation>
    <scope>NUCLEOTIDE SEQUENCE [LARGE SCALE GENOMIC DNA]</scope>
    <source>
        <strain evidence="10 11">LMG 26411</strain>
    </source>
</reference>
<dbReference type="SUPFAM" id="SSF53474">
    <property type="entry name" value="alpha/beta-Hydrolases"/>
    <property type="match status" value="1"/>
</dbReference>
<evidence type="ECO:0000256" key="6">
    <source>
        <dbReference type="ARBA" id="ARBA00022837"/>
    </source>
</evidence>
<evidence type="ECO:0000256" key="5">
    <source>
        <dbReference type="ARBA" id="ARBA00022801"/>
    </source>
</evidence>
<keyword evidence="6" id="KW-0106">Calcium</keyword>
<feature type="chain" id="PRO_5045311281" evidence="9">
    <location>
        <begin position="25"/>
        <end position="587"/>
    </location>
</feature>
<evidence type="ECO:0000256" key="2">
    <source>
        <dbReference type="ARBA" id="ARBA00022487"/>
    </source>
</evidence>
<dbReference type="PANTHER" id="PTHR33938:SF15">
    <property type="entry name" value="FERULOYL ESTERASE B-RELATED"/>
    <property type="match status" value="1"/>
</dbReference>
<dbReference type="EC" id="3.1.1.102" evidence="10"/>